<dbReference type="InterPro" id="IPR009080">
    <property type="entry name" value="tRNAsynth_Ia_anticodon-bd"/>
</dbReference>
<organism evidence="17">
    <name type="scientific">uncultured bacterium</name>
    <name type="common">gcode 4</name>
    <dbReference type="NCBI Taxonomy" id="1234023"/>
    <lineage>
        <taxon>Bacteria</taxon>
        <taxon>environmental samples</taxon>
    </lineage>
</organism>
<dbReference type="GO" id="GO:0004817">
    <property type="term" value="F:cysteine-tRNA ligase activity"/>
    <property type="evidence" value="ECO:0007669"/>
    <property type="project" value="UniProtKB-UniRule"/>
</dbReference>
<evidence type="ECO:0000256" key="7">
    <source>
        <dbReference type="ARBA" id="ARBA00022490"/>
    </source>
</evidence>
<keyword evidence="13" id="KW-0648">Protein biosynthesis</keyword>
<dbReference type="Pfam" id="PF01406">
    <property type="entry name" value="tRNA-synt_1e"/>
    <property type="match status" value="1"/>
</dbReference>
<dbReference type="PRINTS" id="PR00983">
    <property type="entry name" value="TRNASYNTHCYS"/>
</dbReference>
<evidence type="ECO:0000256" key="5">
    <source>
        <dbReference type="ARBA" id="ARBA00012832"/>
    </source>
</evidence>
<dbReference type="HAMAP" id="MF_00041">
    <property type="entry name" value="Cys_tRNA_synth"/>
    <property type="match status" value="1"/>
</dbReference>
<keyword evidence="7" id="KW-0963">Cytoplasm</keyword>
<evidence type="ECO:0000256" key="9">
    <source>
        <dbReference type="ARBA" id="ARBA00022723"/>
    </source>
</evidence>
<dbReference type="EMBL" id="AMFJ01036110">
    <property type="protein sequence ID" value="EKD25208.1"/>
    <property type="molecule type" value="Genomic_DNA"/>
</dbReference>
<evidence type="ECO:0000256" key="2">
    <source>
        <dbReference type="ARBA" id="ARBA00004496"/>
    </source>
</evidence>
<dbReference type="Gene3D" id="1.20.120.1910">
    <property type="entry name" value="Cysteine-tRNA ligase, C-terminal anti-codon recognition domain"/>
    <property type="match status" value="1"/>
</dbReference>
<comment type="caution">
    <text evidence="17">The sequence shown here is derived from an EMBL/GenBank/DDBJ whole genome shotgun (WGS) entry which is preliminary data.</text>
</comment>
<dbReference type="CDD" id="cd00672">
    <property type="entry name" value="CysRS_core"/>
    <property type="match status" value="1"/>
</dbReference>
<dbReference type="Gene3D" id="3.40.50.620">
    <property type="entry name" value="HUPs"/>
    <property type="match status" value="1"/>
</dbReference>
<dbReference type="Pfam" id="PF09190">
    <property type="entry name" value="DALR_2"/>
    <property type="match status" value="1"/>
</dbReference>
<keyword evidence="9" id="KW-0479">Metal-binding</keyword>
<dbReference type="InterPro" id="IPR015273">
    <property type="entry name" value="Cys-tRNA-synt_Ia_DALR"/>
</dbReference>
<gene>
    <name evidence="17" type="ORF">ACD_80C00103G0003</name>
</gene>
<dbReference type="InterPro" id="IPR014729">
    <property type="entry name" value="Rossmann-like_a/b/a_fold"/>
</dbReference>
<dbReference type="SUPFAM" id="SSF47323">
    <property type="entry name" value="Anticodon-binding domain of a subclass of class I aminoacyl-tRNA synthetases"/>
    <property type="match status" value="1"/>
</dbReference>
<evidence type="ECO:0000313" key="17">
    <source>
        <dbReference type="EMBL" id="EKD25208.1"/>
    </source>
</evidence>
<keyword evidence="14" id="KW-0030">Aminoacyl-tRNA synthetase</keyword>
<accession>K1XY00</accession>
<proteinExistence type="inferred from homology"/>
<reference evidence="17" key="1">
    <citation type="journal article" date="2012" name="Science">
        <title>Fermentation, hydrogen, and sulfur metabolism in multiple uncultivated bacterial phyla.</title>
        <authorList>
            <person name="Wrighton K.C."/>
            <person name="Thomas B.C."/>
            <person name="Sharon I."/>
            <person name="Miller C.S."/>
            <person name="Castelle C.J."/>
            <person name="VerBerkmoes N.C."/>
            <person name="Wilkins M.J."/>
            <person name="Hettich R.L."/>
            <person name="Lipton M.S."/>
            <person name="Williams K.H."/>
            <person name="Long P.E."/>
            <person name="Banfield J.F."/>
        </authorList>
    </citation>
    <scope>NUCLEOTIDE SEQUENCE [LARGE SCALE GENOMIC DNA]</scope>
</reference>
<feature type="non-terminal residue" evidence="17">
    <location>
        <position position="483"/>
    </location>
</feature>
<evidence type="ECO:0000259" key="16">
    <source>
        <dbReference type="SMART" id="SM00840"/>
    </source>
</evidence>
<dbReference type="GO" id="GO:0046872">
    <property type="term" value="F:metal ion binding"/>
    <property type="evidence" value="ECO:0007669"/>
    <property type="project" value="UniProtKB-KW"/>
</dbReference>
<protein>
    <recommendedName>
        <fullName evidence="6 15">Cysteine--tRNA ligase</fullName>
        <ecNumber evidence="5 15">6.1.1.16</ecNumber>
    </recommendedName>
</protein>
<evidence type="ECO:0000256" key="1">
    <source>
        <dbReference type="ARBA" id="ARBA00001947"/>
    </source>
</evidence>
<name>K1XY00_9BACT</name>
<comment type="similarity">
    <text evidence="3">Belongs to the class-I aminoacyl-tRNA synthetase family.</text>
</comment>
<evidence type="ECO:0000256" key="10">
    <source>
        <dbReference type="ARBA" id="ARBA00022741"/>
    </source>
</evidence>
<dbReference type="AlphaFoldDB" id="K1XY00"/>
<dbReference type="InterPro" id="IPR015803">
    <property type="entry name" value="Cys-tRNA-ligase"/>
</dbReference>
<keyword evidence="10" id="KW-0547">Nucleotide-binding</keyword>
<dbReference type="NCBIfam" id="TIGR00435">
    <property type="entry name" value="cysS"/>
    <property type="match status" value="1"/>
</dbReference>
<evidence type="ECO:0000256" key="6">
    <source>
        <dbReference type="ARBA" id="ARBA00014738"/>
    </source>
</evidence>
<evidence type="ECO:0000256" key="4">
    <source>
        <dbReference type="ARBA" id="ARBA00011245"/>
    </source>
</evidence>
<keyword evidence="12" id="KW-0067">ATP-binding</keyword>
<dbReference type="EC" id="6.1.1.16" evidence="5 15"/>
<dbReference type="SUPFAM" id="SSF52374">
    <property type="entry name" value="Nucleotidylyl transferase"/>
    <property type="match status" value="1"/>
</dbReference>
<evidence type="ECO:0000256" key="3">
    <source>
        <dbReference type="ARBA" id="ARBA00005594"/>
    </source>
</evidence>
<keyword evidence="8" id="KW-0436">Ligase</keyword>
<dbReference type="PANTHER" id="PTHR10890:SF3">
    <property type="entry name" value="CYSTEINE--TRNA LIGASE, CYTOPLASMIC"/>
    <property type="match status" value="1"/>
</dbReference>
<dbReference type="InterPro" id="IPR024909">
    <property type="entry name" value="Cys-tRNA/MSH_ligase"/>
</dbReference>
<keyword evidence="11" id="KW-0862">Zinc</keyword>
<evidence type="ECO:0000256" key="12">
    <source>
        <dbReference type="ARBA" id="ARBA00022840"/>
    </source>
</evidence>
<dbReference type="SMART" id="SM00840">
    <property type="entry name" value="DALR_2"/>
    <property type="match status" value="1"/>
</dbReference>
<dbReference type="PANTHER" id="PTHR10890">
    <property type="entry name" value="CYSTEINYL-TRNA SYNTHETASE"/>
    <property type="match status" value="1"/>
</dbReference>
<dbReference type="InterPro" id="IPR032678">
    <property type="entry name" value="tRNA-synt_1_cat_dom"/>
</dbReference>
<evidence type="ECO:0000256" key="8">
    <source>
        <dbReference type="ARBA" id="ARBA00022598"/>
    </source>
</evidence>
<evidence type="ECO:0000256" key="13">
    <source>
        <dbReference type="ARBA" id="ARBA00022917"/>
    </source>
</evidence>
<comment type="subcellular location">
    <subcellularLocation>
        <location evidence="2">Cytoplasm</location>
    </subcellularLocation>
</comment>
<comment type="subunit">
    <text evidence="4">Monomer.</text>
</comment>
<evidence type="ECO:0000256" key="14">
    <source>
        <dbReference type="ARBA" id="ARBA00023146"/>
    </source>
</evidence>
<dbReference type="GO" id="GO:0005524">
    <property type="term" value="F:ATP binding"/>
    <property type="evidence" value="ECO:0007669"/>
    <property type="project" value="UniProtKB-KW"/>
</dbReference>
<evidence type="ECO:0000256" key="11">
    <source>
        <dbReference type="ARBA" id="ARBA00022833"/>
    </source>
</evidence>
<evidence type="ECO:0000256" key="15">
    <source>
        <dbReference type="NCBIfam" id="TIGR00435"/>
    </source>
</evidence>
<dbReference type="GO" id="GO:0005829">
    <property type="term" value="C:cytosol"/>
    <property type="evidence" value="ECO:0007669"/>
    <property type="project" value="TreeGrafter"/>
</dbReference>
<dbReference type="GO" id="GO:0006423">
    <property type="term" value="P:cysteinyl-tRNA aminoacylation"/>
    <property type="evidence" value="ECO:0007669"/>
    <property type="project" value="UniProtKB-UniRule"/>
</dbReference>
<comment type="cofactor">
    <cofactor evidence="1">
        <name>Zn(2+)</name>
        <dbReference type="ChEBI" id="CHEBI:29105"/>
    </cofactor>
</comment>
<feature type="domain" description="Cysteinyl-tRNA synthetase class Ia DALR" evidence="16">
    <location>
        <begin position="372"/>
        <end position="423"/>
    </location>
</feature>
<sequence length="483" mass="54824">MKISTYLKEHLELHNTLSRVQEKFVPIVRNKVGLYTCGPTVYSRAHIGNFRAYLFADTLKRTLLKAGYQVTHVMNITDVGELAGGDGEDKMLLGAKKENITAWEVAKKYTKLFVQDRESLHILPSTITCNATDHIKEQIALVKKLETNGYTYKTDDGIYFDTSKLSDYGKLAKLDIKGLEAGSRVEMGQKKNKTDFALWKFSAPGETRDMEWASPWGKGFPGWHIECSAMSMKYLGEQFDIHTGGIDHIPVHHTNEIAQTEGATGKKPFVRYWMHLNFLNFGEEKMSKSIGNIKDLDELSADGIEPMAFRYLCLTAKYRQSLTANNDAFTSAQVSFSKLRSKIHELFTQTGIDLQKPNTAIYSDAATDYVYQYYSALANDLNTPIALAVIWTMIKDANVSDQEKVSLLLDFDDTLGLNIQDFVILKESKIPKSVLDLVKQRQEYKQTKQWDKSDEIRHKIEALGYEILDKNNSFIVRKKGDLS</sequence>